<accession>A0A1M5TMY7</accession>
<keyword evidence="2" id="KW-1185">Reference proteome</keyword>
<protein>
    <submittedName>
        <fullName evidence="1">Uncharacterized protein</fullName>
    </submittedName>
</protein>
<reference evidence="1 2" key="1">
    <citation type="submission" date="2016-11" db="EMBL/GenBank/DDBJ databases">
        <authorList>
            <person name="Jaros S."/>
            <person name="Januszkiewicz K."/>
            <person name="Wedrychowicz H."/>
        </authorList>
    </citation>
    <scope>NUCLEOTIDE SEQUENCE [LARGE SCALE GENOMIC DNA]</scope>
    <source>
        <strain evidence="1 2">DSM 16917</strain>
    </source>
</reference>
<gene>
    <name evidence="1" type="ORF">SAMN02745129_2198</name>
</gene>
<evidence type="ECO:0000313" key="2">
    <source>
        <dbReference type="Proteomes" id="UP000184268"/>
    </source>
</evidence>
<sequence>MRITLRISDEQLAAMGYTAQQGEQSPTGLCQSIKAAVEKTKKFPQVTVGLWRDPGKAILLCETEQAGDMQFFDDADEVAETVLYALDEAKIDFKVRVVGVRCH</sequence>
<dbReference type="Proteomes" id="UP000184268">
    <property type="component" value="Unassembled WGS sequence"/>
</dbReference>
<proteinExistence type="predicted"/>
<organism evidence="1 2">
    <name type="scientific">Ferrimonas marina</name>
    <dbReference type="NCBI Taxonomy" id="299255"/>
    <lineage>
        <taxon>Bacteria</taxon>
        <taxon>Pseudomonadati</taxon>
        <taxon>Pseudomonadota</taxon>
        <taxon>Gammaproteobacteria</taxon>
        <taxon>Alteromonadales</taxon>
        <taxon>Ferrimonadaceae</taxon>
        <taxon>Ferrimonas</taxon>
    </lineage>
</organism>
<dbReference type="STRING" id="299255.SAMN02745129_2198"/>
<dbReference type="AlphaFoldDB" id="A0A1M5TMY7"/>
<dbReference type="EMBL" id="FQXG01000003">
    <property type="protein sequence ID" value="SHH51733.1"/>
    <property type="molecule type" value="Genomic_DNA"/>
</dbReference>
<evidence type="ECO:0000313" key="1">
    <source>
        <dbReference type="EMBL" id="SHH51733.1"/>
    </source>
</evidence>
<dbReference type="RefSeq" id="WP_067656197.1">
    <property type="nucleotide sequence ID" value="NZ_FQXG01000003.1"/>
</dbReference>
<name>A0A1M5TMY7_9GAMM</name>